<sequence>MPSHELTYGPMTFNTSPHANHREHSSRPRITAVRAPCRYGEPLLLVGHALSGRRMRRASCLCHAAAPLVTLSFRLMPLSSTRLPGYDTNCWNS</sequence>
<organism evidence="2 3">
    <name type="scientific">Zizania palustris</name>
    <name type="common">Northern wild rice</name>
    <dbReference type="NCBI Taxonomy" id="103762"/>
    <lineage>
        <taxon>Eukaryota</taxon>
        <taxon>Viridiplantae</taxon>
        <taxon>Streptophyta</taxon>
        <taxon>Embryophyta</taxon>
        <taxon>Tracheophyta</taxon>
        <taxon>Spermatophyta</taxon>
        <taxon>Magnoliopsida</taxon>
        <taxon>Liliopsida</taxon>
        <taxon>Poales</taxon>
        <taxon>Poaceae</taxon>
        <taxon>BOP clade</taxon>
        <taxon>Oryzoideae</taxon>
        <taxon>Oryzeae</taxon>
        <taxon>Zizaniinae</taxon>
        <taxon>Zizania</taxon>
    </lineage>
</organism>
<evidence type="ECO:0000313" key="2">
    <source>
        <dbReference type="EMBL" id="KAG8050694.1"/>
    </source>
</evidence>
<proteinExistence type="predicted"/>
<dbReference type="EMBL" id="JAAALK010000289">
    <property type="protein sequence ID" value="KAG8050694.1"/>
    <property type="molecule type" value="Genomic_DNA"/>
</dbReference>
<comment type="caution">
    <text evidence="2">The sequence shown here is derived from an EMBL/GenBank/DDBJ whole genome shotgun (WGS) entry which is preliminary data.</text>
</comment>
<name>A0A8J5S4S4_ZIZPA</name>
<gene>
    <name evidence="2" type="ORF">GUJ93_ZPchr0009g219</name>
</gene>
<keyword evidence="3" id="KW-1185">Reference proteome</keyword>
<dbReference type="AlphaFoldDB" id="A0A8J5S4S4"/>
<dbReference type="Proteomes" id="UP000729402">
    <property type="component" value="Unassembled WGS sequence"/>
</dbReference>
<evidence type="ECO:0000256" key="1">
    <source>
        <dbReference type="SAM" id="MobiDB-lite"/>
    </source>
</evidence>
<reference evidence="2" key="1">
    <citation type="journal article" date="2021" name="bioRxiv">
        <title>Whole Genome Assembly and Annotation of Northern Wild Rice, Zizania palustris L., Supports a Whole Genome Duplication in the Zizania Genus.</title>
        <authorList>
            <person name="Haas M."/>
            <person name="Kono T."/>
            <person name="Macchietto M."/>
            <person name="Millas R."/>
            <person name="McGilp L."/>
            <person name="Shao M."/>
            <person name="Duquette J."/>
            <person name="Hirsch C.N."/>
            <person name="Kimball J."/>
        </authorList>
    </citation>
    <scope>NUCLEOTIDE SEQUENCE</scope>
    <source>
        <tissue evidence="2">Fresh leaf tissue</tissue>
    </source>
</reference>
<accession>A0A8J5S4S4</accession>
<reference evidence="2" key="2">
    <citation type="submission" date="2021-02" db="EMBL/GenBank/DDBJ databases">
        <authorList>
            <person name="Kimball J.A."/>
            <person name="Haas M.W."/>
            <person name="Macchietto M."/>
            <person name="Kono T."/>
            <person name="Duquette J."/>
            <person name="Shao M."/>
        </authorList>
    </citation>
    <scope>NUCLEOTIDE SEQUENCE</scope>
    <source>
        <tissue evidence="2">Fresh leaf tissue</tissue>
    </source>
</reference>
<feature type="region of interest" description="Disordered" evidence="1">
    <location>
        <begin position="1"/>
        <end position="28"/>
    </location>
</feature>
<protein>
    <submittedName>
        <fullName evidence="2">Uncharacterized protein</fullName>
    </submittedName>
</protein>
<evidence type="ECO:0000313" key="3">
    <source>
        <dbReference type="Proteomes" id="UP000729402"/>
    </source>
</evidence>